<dbReference type="SUPFAM" id="SSF56300">
    <property type="entry name" value="Metallo-dependent phosphatases"/>
    <property type="match status" value="1"/>
</dbReference>
<dbReference type="Gene3D" id="3.60.21.10">
    <property type="match status" value="1"/>
</dbReference>
<dbReference type="Proteomes" id="UP000886744">
    <property type="component" value="Unassembled WGS sequence"/>
</dbReference>
<dbReference type="GO" id="GO:0008758">
    <property type="term" value="F:UDP-2,3-diacylglucosamine hydrolase activity"/>
    <property type="evidence" value="ECO:0007669"/>
    <property type="project" value="TreeGrafter"/>
</dbReference>
<evidence type="ECO:0000313" key="5">
    <source>
        <dbReference type="EMBL" id="HIR63049.1"/>
    </source>
</evidence>
<gene>
    <name evidence="5" type="ORF">IAC94_05960</name>
</gene>
<keyword evidence="3" id="KW-0812">Transmembrane</keyword>
<evidence type="ECO:0000259" key="4">
    <source>
        <dbReference type="Pfam" id="PF00149"/>
    </source>
</evidence>
<feature type="transmembrane region" description="Helical" evidence="3">
    <location>
        <begin position="105"/>
        <end position="128"/>
    </location>
</feature>
<keyword evidence="1" id="KW-0479">Metal-binding</keyword>
<organism evidence="5 6">
    <name type="scientific">Candidatus Coprenecus avistercoris</name>
    <dbReference type="NCBI Taxonomy" id="2840730"/>
    <lineage>
        <taxon>Bacteria</taxon>
        <taxon>Pseudomonadati</taxon>
        <taxon>Bacteroidota</taxon>
        <taxon>Bacteroidia</taxon>
        <taxon>Bacteroidales</taxon>
        <taxon>Rikenellaceae</taxon>
        <taxon>Rikenellaceae incertae sedis</taxon>
        <taxon>Candidatus Coprenecus</taxon>
    </lineage>
</organism>
<dbReference type="InterPro" id="IPR004843">
    <property type="entry name" value="Calcineurin-like_PHP"/>
</dbReference>
<proteinExistence type="predicted"/>
<evidence type="ECO:0000313" key="6">
    <source>
        <dbReference type="Proteomes" id="UP000886744"/>
    </source>
</evidence>
<evidence type="ECO:0000256" key="3">
    <source>
        <dbReference type="SAM" id="Phobius"/>
    </source>
</evidence>
<keyword evidence="2" id="KW-0378">Hydrolase</keyword>
<name>A0A9D1E271_9BACT</name>
<feature type="domain" description="Calcineurin-like phosphoesterase" evidence="4">
    <location>
        <begin position="155"/>
        <end position="367"/>
    </location>
</feature>
<reference evidence="5" key="2">
    <citation type="journal article" date="2021" name="PeerJ">
        <title>Extensive microbial diversity within the chicken gut microbiome revealed by metagenomics and culture.</title>
        <authorList>
            <person name="Gilroy R."/>
            <person name="Ravi A."/>
            <person name="Getino M."/>
            <person name="Pursley I."/>
            <person name="Horton D.L."/>
            <person name="Alikhan N.F."/>
            <person name="Baker D."/>
            <person name="Gharbi K."/>
            <person name="Hall N."/>
            <person name="Watson M."/>
            <person name="Adriaenssens E.M."/>
            <person name="Foster-Nyarko E."/>
            <person name="Jarju S."/>
            <person name="Secka A."/>
            <person name="Antonio M."/>
            <person name="Oren A."/>
            <person name="Chaudhuri R.R."/>
            <person name="La Ragione R."/>
            <person name="Hildebrand F."/>
            <person name="Pallen M.J."/>
        </authorList>
    </citation>
    <scope>NUCLEOTIDE SEQUENCE</scope>
    <source>
        <strain evidence="5">ChiHjej13B12-12457</strain>
    </source>
</reference>
<dbReference type="InterPro" id="IPR029052">
    <property type="entry name" value="Metallo-depent_PP-like"/>
</dbReference>
<feature type="transmembrane region" description="Helical" evidence="3">
    <location>
        <begin position="30"/>
        <end position="53"/>
    </location>
</feature>
<dbReference type="EMBL" id="DVHI01000074">
    <property type="protein sequence ID" value="HIR63049.1"/>
    <property type="molecule type" value="Genomic_DNA"/>
</dbReference>
<dbReference type="GO" id="GO:0046872">
    <property type="term" value="F:metal ion binding"/>
    <property type="evidence" value="ECO:0007669"/>
    <property type="project" value="UniProtKB-KW"/>
</dbReference>
<accession>A0A9D1E271</accession>
<dbReference type="PANTHER" id="PTHR31302">
    <property type="entry name" value="TRANSMEMBRANE PROTEIN WITH METALLOPHOSPHOESTERASE DOMAIN-RELATED"/>
    <property type="match status" value="1"/>
</dbReference>
<evidence type="ECO:0000256" key="2">
    <source>
        <dbReference type="ARBA" id="ARBA00022801"/>
    </source>
</evidence>
<dbReference type="PANTHER" id="PTHR31302:SF31">
    <property type="entry name" value="PHOSPHODIESTERASE YAEI"/>
    <property type="match status" value="1"/>
</dbReference>
<feature type="transmembrane region" description="Helical" evidence="3">
    <location>
        <begin position="65"/>
        <end position="93"/>
    </location>
</feature>
<protein>
    <submittedName>
        <fullName evidence="5">Metallophosphoesterase</fullName>
    </submittedName>
</protein>
<dbReference type="Pfam" id="PF00149">
    <property type="entry name" value="Metallophos"/>
    <property type="match status" value="1"/>
</dbReference>
<dbReference type="GO" id="GO:0016020">
    <property type="term" value="C:membrane"/>
    <property type="evidence" value="ECO:0007669"/>
    <property type="project" value="GOC"/>
</dbReference>
<sequence>MFPLFYIIVSLLVVLPDVYIRWVCLRGMDLGWWNLLFWAPLAFFVFLLVMYFAGGPQPFVFKGMVSAILCFTVPKLLFCIVSIIGRAAGYIAWDSGGSEVLRGALTGGFDVAGIVLAGCFLVSAVYGLTYGPKRLEVREETLTFEDLPASFDGYRIVHLSDLHARSYAAPGLIEKLAATVNDLDADLIAFTGDLVNSSPEELDPRMTAALSSLRARDGVFSVVGNHDYCEYHDYAAADGAARAFAEVVRRERAMGWRVLLDSSVVIIRPAVPDNGEPERRQDSIYVIGVEHCGKPPFGSRGDLQRALYGVPPVFFSADSAAVGLAGSDTVRSSSPFKILLSHDPSHWRLEVLRNSDIQLTLSGHTHAMQFRIGRFSPSRWMYREWYGVYREPAADSTGARVLNVSAGIGGSFPFRIGAWPEVVVITLRRPG</sequence>
<evidence type="ECO:0000256" key="1">
    <source>
        <dbReference type="ARBA" id="ARBA00022723"/>
    </source>
</evidence>
<keyword evidence="3" id="KW-1133">Transmembrane helix</keyword>
<comment type="caution">
    <text evidence="5">The sequence shown here is derived from an EMBL/GenBank/DDBJ whole genome shotgun (WGS) entry which is preliminary data.</text>
</comment>
<dbReference type="AlphaFoldDB" id="A0A9D1E271"/>
<dbReference type="InterPro" id="IPR051158">
    <property type="entry name" value="Metallophosphoesterase_sf"/>
</dbReference>
<dbReference type="GO" id="GO:0009245">
    <property type="term" value="P:lipid A biosynthetic process"/>
    <property type="evidence" value="ECO:0007669"/>
    <property type="project" value="TreeGrafter"/>
</dbReference>
<reference evidence="5" key="1">
    <citation type="submission" date="2020-10" db="EMBL/GenBank/DDBJ databases">
        <authorList>
            <person name="Gilroy R."/>
        </authorList>
    </citation>
    <scope>NUCLEOTIDE SEQUENCE</scope>
    <source>
        <strain evidence="5">ChiHjej13B12-12457</strain>
    </source>
</reference>
<keyword evidence="3" id="KW-0472">Membrane</keyword>